<dbReference type="SUPFAM" id="SSF53335">
    <property type="entry name" value="S-adenosyl-L-methionine-dependent methyltransferases"/>
    <property type="match status" value="1"/>
</dbReference>
<dbReference type="EC" id="2.1.1.72" evidence="2"/>
<dbReference type="EMBL" id="MGHH01000016">
    <property type="protein sequence ID" value="OGM63613.1"/>
    <property type="molecule type" value="Genomic_DNA"/>
</dbReference>
<keyword evidence="11" id="KW-0255">Endonuclease</keyword>
<keyword evidence="5" id="KW-0949">S-adenosyl-L-methionine</keyword>
<keyword evidence="3" id="KW-0489">Methyltransferase</keyword>
<comment type="similarity">
    <text evidence="1">Belongs to the N(4)/N(6)-methyltransferase family.</text>
</comment>
<evidence type="ECO:0000256" key="4">
    <source>
        <dbReference type="ARBA" id="ARBA00022679"/>
    </source>
</evidence>
<feature type="coiled-coil region" evidence="8">
    <location>
        <begin position="638"/>
        <end position="665"/>
    </location>
</feature>
<name>A0A1F8BHU9_9BACT</name>
<dbReference type="AlphaFoldDB" id="A0A1F8BHU9"/>
<dbReference type="InterPro" id="IPR022749">
    <property type="entry name" value="D12N6_MeTrfase_N"/>
</dbReference>
<keyword evidence="11" id="KW-0540">Nuclease</keyword>
<dbReference type="Gene3D" id="1.20.1260.30">
    <property type="match status" value="2"/>
</dbReference>
<sequence length="816" mass="92431">MALRKSQLYSSIWKACDELRGGMDASQYKDYVLILLFVRYVSDKYQGKSDSFVDVPKGGSFSDLVTLKGQKDIGEGINGVLDKLAEANGLSGVINAVDFDDEDKLGKGKEKQDRLSKLVAIFENPDLDFSKNKADGDDLLGDAYEYLMKNFAVESGKSKGQFYTPAEVSRIMAKVIGAESAKDRTQSVYDPTCGSGSLLLKVAAEAKPVDISIYGQEKENTTAALAILNMWLHGEPLADIKKGQSTLSNPLFTDRNELKTFDYVVANPPFSYKAWRSGFTPESDEYGRFEGYGIPPSKNGDYAFLLHIIKSMKSTGQGAVILPHGVLFRGNTEADIRKNLVKRGYIKGIVGLPANLFYGTGIPACIIILDKKDAQNRKGIFMIDASKGFVKDGNKNRLREQDIRKIVDVWEAQSETEKYSHFASYEEIEKKHEYNLNLPRYIDTSETEDLQDIEAHLKGGIPAYDIELLKKYWQVFPKLKPILFKDAKRTGYFDIAISSDEIRSTILNHDEFLDYKKSIKTIFEKWTGSISQYLKDLNKSVHPKSVVRKLADNLLEVYKDAKLVDKYDIYQILLTYWEEVMQDDVYIITSDEWKAGNEVLRLQKETKKDGKEVKKDIVGLYGLEGRLIPLTLLISTYLQQEQIQLKTLQTKLEELGAKMEELKEEHGGDEGLLTEVINEKGNITKGDLNKRIKEIKADSELKDELDVLQTYTDLLEEEAETKKQIKDAESDIEKKVIQKYPTLSLDEIKTVVVDKKWFAALESNLMTEVDRLTQVLAGRVKELSDRYQDTLPEITHSVDELSKKVNEHLEKMGYKI</sequence>
<accession>A0A1F8BHU9</accession>
<gene>
    <name evidence="11" type="ORF">A2893_02670</name>
</gene>
<protein>
    <recommendedName>
        <fullName evidence="2">site-specific DNA-methyltransferase (adenine-specific)</fullName>
        <ecNumber evidence="2">2.1.1.72</ecNumber>
    </recommendedName>
</protein>
<dbReference type="InterPro" id="IPR029063">
    <property type="entry name" value="SAM-dependent_MTases_sf"/>
</dbReference>
<evidence type="ECO:0000259" key="10">
    <source>
        <dbReference type="Pfam" id="PF12161"/>
    </source>
</evidence>
<evidence type="ECO:0000256" key="5">
    <source>
        <dbReference type="ARBA" id="ARBA00022691"/>
    </source>
</evidence>
<dbReference type="STRING" id="1802521.A2893_02670"/>
<evidence type="ECO:0000259" key="9">
    <source>
        <dbReference type="Pfam" id="PF02384"/>
    </source>
</evidence>
<reference evidence="11 12" key="1">
    <citation type="journal article" date="2016" name="Nat. Commun.">
        <title>Thousands of microbial genomes shed light on interconnected biogeochemical processes in an aquifer system.</title>
        <authorList>
            <person name="Anantharaman K."/>
            <person name="Brown C.T."/>
            <person name="Hug L.A."/>
            <person name="Sharon I."/>
            <person name="Castelle C.J."/>
            <person name="Probst A.J."/>
            <person name="Thomas B.C."/>
            <person name="Singh A."/>
            <person name="Wilkins M.J."/>
            <person name="Karaoz U."/>
            <person name="Brodie E.L."/>
            <person name="Williams K.H."/>
            <person name="Hubbard S.S."/>
            <person name="Banfield J.F."/>
        </authorList>
    </citation>
    <scope>NUCLEOTIDE SEQUENCE [LARGE SCALE GENOMIC DNA]</scope>
</reference>
<evidence type="ECO:0000256" key="2">
    <source>
        <dbReference type="ARBA" id="ARBA00011900"/>
    </source>
</evidence>
<dbReference type="GO" id="GO:0003677">
    <property type="term" value="F:DNA binding"/>
    <property type="evidence" value="ECO:0007669"/>
    <property type="project" value="InterPro"/>
</dbReference>
<evidence type="ECO:0000256" key="8">
    <source>
        <dbReference type="SAM" id="Coils"/>
    </source>
</evidence>
<organism evidence="11 12">
    <name type="scientific">Candidatus Woesebacteria bacterium RIFCSPLOWO2_01_FULL_39_25</name>
    <dbReference type="NCBI Taxonomy" id="1802521"/>
    <lineage>
        <taxon>Bacteria</taxon>
        <taxon>Candidatus Woeseibacteriota</taxon>
    </lineage>
</organism>
<dbReference type="PANTHER" id="PTHR42933:SF3">
    <property type="entry name" value="TYPE I RESTRICTION ENZYME MJAVIII METHYLASE SUBUNIT"/>
    <property type="match status" value="1"/>
</dbReference>
<dbReference type="Pfam" id="PF12161">
    <property type="entry name" value="HsdM_N"/>
    <property type="match status" value="1"/>
</dbReference>
<evidence type="ECO:0000313" key="12">
    <source>
        <dbReference type="Proteomes" id="UP000176725"/>
    </source>
</evidence>
<keyword evidence="8" id="KW-0175">Coiled coil</keyword>
<feature type="domain" description="N6 adenine-specific DNA methyltransferase N-terminal" evidence="10">
    <location>
        <begin position="10"/>
        <end position="122"/>
    </location>
</feature>
<keyword evidence="11" id="KW-0378">Hydrolase</keyword>
<dbReference type="GO" id="GO:0032259">
    <property type="term" value="P:methylation"/>
    <property type="evidence" value="ECO:0007669"/>
    <property type="project" value="UniProtKB-KW"/>
</dbReference>
<dbReference type="GO" id="GO:0004519">
    <property type="term" value="F:endonuclease activity"/>
    <property type="evidence" value="ECO:0007669"/>
    <property type="project" value="UniProtKB-KW"/>
</dbReference>
<dbReference type="GO" id="GO:0009307">
    <property type="term" value="P:DNA restriction-modification system"/>
    <property type="evidence" value="ECO:0007669"/>
    <property type="project" value="UniProtKB-KW"/>
</dbReference>
<feature type="domain" description="DNA methylase adenine-specific" evidence="9">
    <location>
        <begin position="137"/>
        <end position="449"/>
    </location>
</feature>
<evidence type="ECO:0000256" key="6">
    <source>
        <dbReference type="ARBA" id="ARBA00022747"/>
    </source>
</evidence>
<dbReference type="Proteomes" id="UP000176725">
    <property type="component" value="Unassembled WGS sequence"/>
</dbReference>
<dbReference type="Gene3D" id="3.40.50.150">
    <property type="entry name" value="Vaccinia Virus protein VP39"/>
    <property type="match status" value="1"/>
</dbReference>
<dbReference type="PANTHER" id="PTHR42933">
    <property type="entry name" value="SLR6095 PROTEIN"/>
    <property type="match status" value="1"/>
</dbReference>
<keyword evidence="4" id="KW-0808">Transferase</keyword>
<dbReference type="InterPro" id="IPR038333">
    <property type="entry name" value="T1MK-like_N_sf"/>
</dbReference>
<proteinExistence type="inferred from homology"/>
<dbReference type="PROSITE" id="PS00092">
    <property type="entry name" value="N6_MTASE"/>
    <property type="match status" value="1"/>
</dbReference>
<keyword evidence="6" id="KW-0680">Restriction system</keyword>
<dbReference type="InterPro" id="IPR051537">
    <property type="entry name" value="DNA_Adenine_Mtase"/>
</dbReference>
<evidence type="ECO:0000256" key="1">
    <source>
        <dbReference type="ARBA" id="ARBA00006594"/>
    </source>
</evidence>
<dbReference type="InterPro" id="IPR002052">
    <property type="entry name" value="DNA_methylase_N6_adenine_CS"/>
</dbReference>
<dbReference type="GO" id="GO:0008170">
    <property type="term" value="F:N-methyltransferase activity"/>
    <property type="evidence" value="ECO:0007669"/>
    <property type="project" value="InterPro"/>
</dbReference>
<evidence type="ECO:0000256" key="3">
    <source>
        <dbReference type="ARBA" id="ARBA00022603"/>
    </source>
</evidence>
<dbReference type="InterPro" id="IPR003356">
    <property type="entry name" value="DNA_methylase_A-5"/>
</dbReference>
<comment type="catalytic activity">
    <reaction evidence="7">
        <text>a 2'-deoxyadenosine in DNA + S-adenosyl-L-methionine = an N(6)-methyl-2'-deoxyadenosine in DNA + S-adenosyl-L-homocysteine + H(+)</text>
        <dbReference type="Rhea" id="RHEA:15197"/>
        <dbReference type="Rhea" id="RHEA-COMP:12418"/>
        <dbReference type="Rhea" id="RHEA-COMP:12419"/>
        <dbReference type="ChEBI" id="CHEBI:15378"/>
        <dbReference type="ChEBI" id="CHEBI:57856"/>
        <dbReference type="ChEBI" id="CHEBI:59789"/>
        <dbReference type="ChEBI" id="CHEBI:90615"/>
        <dbReference type="ChEBI" id="CHEBI:90616"/>
        <dbReference type="EC" id="2.1.1.72"/>
    </reaction>
</comment>
<dbReference type="Pfam" id="PF02384">
    <property type="entry name" value="N6_Mtase"/>
    <property type="match status" value="1"/>
</dbReference>
<dbReference type="PRINTS" id="PR00507">
    <property type="entry name" value="N12N6MTFRASE"/>
</dbReference>
<evidence type="ECO:0000256" key="7">
    <source>
        <dbReference type="ARBA" id="ARBA00047942"/>
    </source>
</evidence>
<evidence type="ECO:0000313" key="11">
    <source>
        <dbReference type="EMBL" id="OGM63613.1"/>
    </source>
</evidence>
<comment type="caution">
    <text evidence="11">The sequence shown here is derived from an EMBL/GenBank/DDBJ whole genome shotgun (WGS) entry which is preliminary data.</text>
</comment>
<dbReference type="GO" id="GO:0009007">
    <property type="term" value="F:site-specific DNA-methyltransferase (adenine-specific) activity"/>
    <property type="evidence" value="ECO:0007669"/>
    <property type="project" value="UniProtKB-EC"/>
</dbReference>